<dbReference type="EMBL" id="HBGE01081027">
    <property type="protein sequence ID" value="CAD9171577.1"/>
    <property type="molecule type" value="Transcribed_RNA"/>
</dbReference>
<dbReference type="InterPro" id="IPR050447">
    <property type="entry name" value="Erg6_SMT_methyltransf"/>
</dbReference>
<dbReference type="SUPFAM" id="SSF53335">
    <property type="entry name" value="S-adenosyl-L-methionine-dependent methyltransferases"/>
    <property type="match status" value="1"/>
</dbReference>
<dbReference type="GO" id="GO:0006696">
    <property type="term" value="P:ergosterol biosynthetic process"/>
    <property type="evidence" value="ECO:0007669"/>
    <property type="project" value="TreeGrafter"/>
</dbReference>
<evidence type="ECO:0000313" key="3">
    <source>
        <dbReference type="EMBL" id="CAD9171577.1"/>
    </source>
</evidence>
<dbReference type="InterPro" id="IPR029063">
    <property type="entry name" value="SAM-dependent_MTases_sf"/>
</dbReference>
<evidence type="ECO:0000259" key="2">
    <source>
        <dbReference type="Pfam" id="PF08241"/>
    </source>
</evidence>
<dbReference type="InterPro" id="IPR013216">
    <property type="entry name" value="Methyltransf_11"/>
</dbReference>
<protein>
    <recommendedName>
        <fullName evidence="2">Methyltransferase type 11 domain-containing protein</fullName>
    </recommendedName>
</protein>
<name>A0A7S1RQD5_ALECA</name>
<dbReference type="PANTHER" id="PTHR44068:SF4">
    <property type="entry name" value="S-ADENOSYL-METHIONINE-STEROL-C-METHYLTRANSFERAS (AFU_ORTHOLOGUE AFUA_4G09190)"/>
    <property type="match status" value="1"/>
</dbReference>
<organism evidence="3">
    <name type="scientific">Alexandrium catenella</name>
    <name type="common">Red tide dinoflagellate</name>
    <name type="synonym">Gonyaulax catenella</name>
    <dbReference type="NCBI Taxonomy" id="2925"/>
    <lineage>
        <taxon>Eukaryota</taxon>
        <taxon>Sar</taxon>
        <taxon>Alveolata</taxon>
        <taxon>Dinophyceae</taxon>
        <taxon>Gonyaulacales</taxon>
        <taxon>Pyrocystaceae</taxon>
        <taxon>Alexandrium</taxon>
    </lineage>
</organism>
<accession>A0A7S1RQD5</accession>
<dbReference type="AlphaFoldDB" id="A0A7S1RQD5"/>
<dbReference type="PANTHER" id="PTHR44068">
    <property type="entry name" value="ZGC:194242"/>
    <property type="match status" value="1"/>
</dbReference>
<dbReference type="PROSITE" id="PS51257">
    <property type="entry name" value="PROKAR_LIPOPROTEIN"/>
    <property type="match status" value="1"/>
</dbReference>
<reference evidence="3" key="1">
    <citation type="submission" date="2021-01" db="EMBL/GenBank/DDBJ databases">
        <authorList>
            <person name="Corre E."/>
            <person name="Pelletier E."/>
            <person name="Niang G."/>
            <person name="Scheremetjew M."/>
            <person name="Finn R."/>
            <person name="Kale V."/>
            <person name="Holt S."/>
            <person name="Cochrane G."/>
            <person name="Meng A."/>
            <person name="Brown T."/>
            <person name="Cohen L."/>
        </authorList>
    </citation>
    <scope>NUCLEOTIDE SEQUENCE</scope>
    <source>
        <strain evidence="3">OF101</strain>
    </source>
</reference>
<proteinExistence type="predicted"/>
<feature type="domain" description="Methyltransferase type 11" evidence="2">
    <location>
        <begin position="131"/>
        <end position="230"/>
    </location>
</feature>
<dbReference type="GO" id="GO:0005783">
    <property type="term" value="C:endoplasmic reticulum"/>
    <property type="evidence" value="ECO:0007669"/>
    <property type="project" value="TreeGrafter"/>
</dbReference>
<evidence type="ECO:0000256" key="1">
    <source>
        <dbReference type="ARBA" id="ARBA00022679"/>
    </source>
</evidence>
<sequence>MRCALVFAVACAGVACFLGTAGLQKLGYRITQGYQAFASLYSISTEELDAFIKSFEVFERNTSTFYVNSEDDYKQVKNYYRVLNRLCTLGSVEKMYIPPIIDPSVGVFENQLLFEQGFADELGIGPGKAALEIGCGRGRISHHVASRTGAKVVGINIDPAQLAVATQYANETGLLQSGQLTFEEANMNDPLPFPDASFDAFYQVQAMTYAKDLRAVFKEVSRVLKPGAKMSILDGVMLDGYDERDPRHRQLLNETRQVTGFGGLWHYDEWKAAIEDSGFKVLFHADKSLGGHQTPLIEQELKLFEVWTFIVKVLTTIRVLPHHFSILMERFNRHKESFIEMDQRGMLTTSWHIMAQKL</sequence>
<dbReference type="Pfam" id="PF08241">
    <property type="entry name" value="Methyltransf_11"/>
    <property type="match status" value="1"/>
</dbReference>
<keyword evidence="1" id="KW-0808">Transferase</keyword>
<dbReference type="Gene3D" id="3.40.50.150">
    <property type="entry name" value="Vaccinia Virus protein VP39"/>
    <property type="match status" value="1"/>
</dbReference>
<dbReference type="GO" id="GO:0003838">
    <property type="term" value="F:sterol 24-C-methyltransferase activity"/>
    <property type="evidence" value="ECO:0007669"/>
    <property type="project" value="TreeGrafter"/>
</dbReference>
<dbReference type="CDD" id="cd02440">
    <property type="entry name" value="AdoMet_MTases"/>
    <property type="match status" value="1"/>
</dbReference>
<gene>
    <name evidence="3" type="ORF">ACAT0790_LOCUS48346</name>
</gene>